<reference evidence="1 2" key="1">
    <citation type="submission" date="2020-11" db="EMBL/GenBank/DDBJ databases">
        <authorList>
            <person name="Kim M.K."/>
        </authorList>
    </citation>
    <scope>NUCLEOTIDE SEQUENCE [LARGE SCALE GENOMIC DNA]</scope>
    <source>
        <strain evidence="1 2">BT683</strain>
    </source>
</reference>
<dbReference type="RefSeq" id="WP_196280550.1">
    <property type="nucleotide sequence ID" value="NZ_JADQDQ010000001.1"/>
</dbReference>
<proteinExistence type="predicted"/>
<evidence type="ECO:0000313" key="1">
    <source>
        <dbReference type="EMBL" id="MBF9236184.1"/>
    </source>
</evidence>
<dbReference type="EMBL" id="JADQDQ010000001">
    <property type="protein sequence ID" value="MBF9236184.1"/>
    <property type="molecule type" value="Genomic_DNA"/>
</dbReference>
<dbReference type="Pfam" id="PF13289">
    <property type="entry name" value="SIR2_2"/>
    <property type="match status" value="1"/>
</dbReference>
<keyword evidence="2" id="KW-1185">Reference proteome</keyword>
<protein>
    <submittedName>
        <fullName evidence="1">SIR2 family protein</fullName>
    </submittedName>
</protein>
<dbReference type="Proteomes" id="UP000597617">
    <property type="component" value="Unassembled WGS sequence"/>
</dbReference>
<sequence>MTKFQEDFLQELGALHRAPFLFVGSGVSRRYINAENWEELLKRFCTVIGENYNQLKASANGVLPAVASELADKMFDPWWKDAQFEEHKKKYEGSNLKRESCLKIEIAEHLQGISSAEVEDVALQAEMAAFAKIVVDGIITTNYDQFLERIFPDFKPYIGQSDLLFSDPLGIGEIYKIHGCCSKPESLVLTKADYADFNRRNPYLAAKMLTIFTEHPVIFMGYSVNDDNVQAILESIVYCLDEVGLDKLSNRLIMVQWKQDATDPILSSHSFSFNGKAVPYKRIECSSFLWLFEALAQIKRKMPPKLLRHLRESVYELVKTTEAVSTVYVRDIEDDTDLSETEIVIGIGAVSTFKKGLEAEEAEITARGYQTYSQAELVKEYMVDEAISTNTKHCQSLIEGTLPTLLKNVTHIPIFRFLRCGGFLEDDGCLKDVAIDERVMDSFAFLSKLHTDQPEHYISRVERARLPTNSEGFNEWMTSTAMNQVLNGIEYIGKELIKLDVLHSFLQENISVLEGKNSPYRTSYIKAVGLYDFLKYGRNVSINQDNF</sequence>
<dbReference type="InterPro" id="IPR011202">
    <property type="entry name" value="UCP014677"/>
</dbReference>
<gene>
    <name evidence="1" type="ORF">I2I05_02135</name>
</gene>
<organism evidence="1 2">
    <name type="scientific">Hymenobacter jeongseonensis</name>
    <dbReference type="NCBI Taxonomy" id="2791027"/>
    <lineage>
        <taxon>Bacteria</taxon>
        <taxon>Pseudomonadati</taxon>
        <taxon>Bacteroidota</taxon>
        <taxon>Cytophagia</taxon>
        <taxon>Cytophagales</taxon>
        <taxon>Hymenobacteraceae</taxon>
        <taxon>Hymenobacter</taxon>
    </lineage>
</organism>
<dbReference type="PIRSF" id="PIRSF014677">
    <property type="entry name" value="UCP014677"/>
    <property type="match status" value="1"/>
</dbReference>
<comment type="caution">
    <text evidence="1">The sequence shown here is derived from an EMBL/GenBank/DDBJ whole genome shotgun (WGS) entry which is preliminary data.</text>
</comment>
<accession>A0ABS0ICV2</accession>
<name>A0ABS0ICV2_9BACT</name>
<evidence type="ECO:0000313" key="2">
    <source>
        <dbReference type="Proteomes" id="UP000597617"/>
    </source>
</evidence>